<keyword evidence="5 9" id="KW-0805">Transcription regulation</keyword>
<evidence type="ECO:0000259" key="11">
    <source>
        <dbReference type="Pfam" id="PF18307"/>
    </source>
</evidence>
<dbReference type="InterPro" id="IPR004598">
    <property type="entry name" value="TFIIH_p52/Tfb2"/>
</dbReference>
<proteinExistence type="inferred from homology"/>
<comment type="subcellular location">
    <subcellularLocation>
        <location evidence="2 9">Nucleus</location>
    </subcellularLocation>
</comment>
<dbReference type="Proteomes" id="UP001446871">
    <property type="component" value="Unassembled WGS sequence"/>
</dbReference>
<evidence type="ECO:0000256" key="1">
    <source>
        <dbReference type="ARBA" id="ARBA00002817"/>
    </source>
</evidence>
<dbReference type="InterPro" id="IPR040662">
    <property type="entry name" value="Tfb2_C"/>
</dbReference>
<name>A0ABR1TLP1_9PEZI</name>
<evidence type="ECO:0000256" key="9">
    <source>
        <dbReference type="RuleBase" id="RU364024"/>
    </source>
</evidence>
<evidence type="ECO:0000256" key="7">
    <source>
        <dbReference type="ARBA" id="ARBA00023204"/>
    </source>
</evidence>
<keyword evidence="7 9" id="KW-0234">DNA repair</keyword>
<keyword evidence="13" id="KW-1185">Reference proteome</keyword>
<keyword evidence="8 9" id="KW-0539">Nucleus</keyword>
<dbReference type="PANTHER" id="PTHR13152">
    <property type="entry name" value="TFIIH, POLYPEPTIDE 4"/>
    <property type="match status" value="1"/>
</dbReference>
<keyword evidence="4 9" id="KW-0227">DNA damage</keyword>
<evidence type="ECO:0000256" key="2">
    <source>
        <dbReference type="ARBA" id="ARBA00004123"/>
    </source>
</evidence>
<reference evidence="12 13" key="1">
    <citation type="submission" date="2023-01" db="EMBL/GenBank/DDBJ databases">
        <title>Analysis of 21 Apiospora genomes using comparative genomics revels a genus with tremendous synthesis potential of carbohydrate active enzymes and secondary metabolites.</title>
        <authorList>
            <person name="Sorensen T."/>
        </authorList>
    </citation>
    <scope>NUCLEOTIDE SEQUENCE [LARGE SCALE GENOMIC DNA]</scope>
    <source>
        <strain evidence="12 13">CBS 83171</strain>
    </source>
</reference>
<evidence type="ECO:0000256" key="8">
    <source>
        <dbReference type="ARBA" id="ARBA00023242"/>
    </source>
</evidence>
<evidence type="ECO:0000256" key="5">
    <source>
        <dbReference type="ARBA" id="ARBA00023015"/>
    </source>
</evidence>
<feature type="compositionally biased region" description="Low complexity" evidence="10">
    <location>
        <begin position="550"/>
        <end position="559"/>
    </location>
</feature>
<organism evidence="12 13">
    <name type="scientific">Apiospora saccharicola</name>
    <dbReference type="NCBI Taxonomy" id="335842"/>
    <lineage>
        <taxon>Eukaryota</taxon>
        <taxon>Fungi</taxon>
        <taxon>Dikarya</taxon>
        <taxon>Ascomycota</taxon>
        <taxon>Pezizomycotina</taxon>
        <taxon>Sordariomycetes</taxon>
        <taxon>Xylariomycetidae</taxon>
        <taxon>Amphisphaeriales</taxon>
        <taxon>Apiosporaceae</taxon>
        <taxon>Apiospora</taxon>
    </lineage>
</organism>
<gene>
    <name evidence="12" type="ORF">PG996_014688</name>
</gene>
<evidence type="ECO:0000313" key="13">
    <source>
        <dbReference type="Proteomes" id="UP001446871"/>
    </source>
</evidence>
<dbReference type="NCBIfam" id="TIGR00625">
    <property type="entry name" value="tfb2"/>
    <property type="match status" value="1"/>
</dbReference>
<dbReference type="Pfam" id="PF18307">
    <property type="entry name" value="Tfb2_C"/>
    <property type="match status" value="1"/>
</dbReference>
<dbReference type="Gene3D" id="3.30.70.2610">
    <property type="match status" value="1"/>
</dbReference>
<dbReference type="PANTHER" id="PTHR13152:SF0">
    <property type="entry name" value="GENERAL TRANSCRIPTION FACTOR IIH SUBUNIT 4"/>
    <property type="match status" value="1"/>
</dbReference>
<accession>A0ABR1TLP1</accession>
<sequence>MSVNTNSLQLSDYLEKLPGTTFKRLYQQPSTAFAIFRRMLPHLAKTIVMAMLYMPTPFLISDLEIWVKPTSKRQKDQALATLRSLHIIQSAGPQSMTLTTNFRNSLRLALEGGGDHHSFGVPSTLPVPSDVDLGFLDRYARKKWDDILHYVVNSVEYSDMRDRDTSGGGPKASVKELLIAGRLVEKRSVSTISITQAGFTFLLQEANSQVWTLLLLWLEAADAAGSRAGMDSVDMLSFLFLLASLELGRGYSTDALTEPRRNMLPYLVDFGLIYIPPHDHQQYFPTRLATTLTSSESSLRSVSAGFLAASEGGISDAGDKNAIILETNFRVYAYTSSPLQIAVLALFCELKMRFRELVSGKLSRQSIRKAVDMGITSDQIISYLATHAHEQMHRLAAAQKKPLLPPVIVDQIRLWQLDTERMSVCPGFLFKDFESVREYEDMANFAGEIGVLKWRNDRKGMFFASKVEQIKDFMKNRLTPTGIVLPKSEATTTTTTQTSRTAIPTLYSHANNENIPPNGSKESLKTKYKPFGSLPKSRTLNVFSNLTSSLSRGSLPSFSRTPSMSSTAGVSERTDQRSRTASVASSREAEVVVNPRQVTGAQSCEYWTGRFMALQDRFHSEMLLPENLTTLITAHAVRSHILPPPLAPLQAAAMPTSSSIPNLSYPKARGHKHTSSISSTSSNRASRELDATLLMDENNRARRVFLHLEALCVTNEAKKSLHTWQHSYARRMGKECLLPRGEANKGWVGRLLGKNDHGGKRGHMVGVA</sequence>
<evidence type="ECO:0000256" key="10">
    <source>
        <dbReference type="SAM" id="MobiDB-lite"/>
    </source>
</evidence>
<protein>
    <recommendedName>
        <fullName evidence="9">RNA polymerase II transcription factor B subunit 2</fullName>
    </recommendedName>
</protein>
<keyword evidence="6 9" id="KW-0804">Transcription</keyword>
<evidence type="ECO:0000256" key="4">
    <source>
        <dbReference type="ARBA" id="ARBA00022763"/>
    </source>
</evidence>
<comment type="caution">
    <text evidence="12">The sequence shown here is derived from an EMBL/GenBank/DDBJ whole genome shotgun (WGS) entry which is preliminary data.</text>
</comment>
<feature type="region of interest" description="Disordered" evidence="10">
    <location>
        <begin position="509"/>
        <end position="528"/>
    </location>
</feature>
<feature type="region of interest" description="Disordered" evidence="10">
    <location>
        <begin position="550"/>
        <end position="588"/>
    </location>
</feature>
<feature type="domain" description="Transcription factor Tfb2 C-terminal" evidence="11">
    <location>
        <begin position="410"/>
        <end position="475"/>
    </location>
</feature>
<evidence type="ECO:0000256" key="3">
    <source>
        <dbReference type="ARBA" id="ARBA00007132"/>
    </source>
</evidence>
<evidence type="ECO:0000313" key="12">
    <source>
        <dbReference type="EMBL" id="KAK8046624.1"/>
    </source>
</evidence>
<evidence type="ECO:0000256" key="6">
    <source>
        <dbReference type="ARBA" id="ARBA00023163"/>
    </source>
</evidence>
<feature type="compositionally biased region" description="Polar residues" evidence="10">
    <location>
        <begin position="560"/>
        <end position="569"/>
    </location>
</feature>
<feature type="compositionally biased region" description="Polar residues" evidence="10">
    <location>
        <begin position="509"/>
        <end position="521"/>
    </location>
</feature>
<dbReference type="Pfam" id="PF03849">
    <property type="entry name" value="Tfb2"/>
    <property type="match status" value="1"/>
</dbReference>
<comment type="function">
    <text evidence="9">Component of the general transcription and DNA repair factor IIH (TFIIH) core complex which is involved in general and transcription-coupled nucleotide excision repair (NER) of damaged DNA.</text>
</comment>
<dbReference type="EMBL" id="JAQQWM010000009">
    <property type="protein sequence ID" value="KAK8046624.1"/>
    <property type="molecule type" value="Genomic_DNA"/>
</dbReference>
<comment type="function">
    <text evidence="1">Component of the general transcription and DNA repair factor IIH (TFIIH) core complex, which is involved in general and transcription-coupled nucleotide excision repair (NER) of damaged DNA and, when complexed to TFIIK, in RNA transcription by RNA polymerase II. In NER, TFIIH acts by opening DNA around the lesion to allow the excision of the damaged oligonucleotide and its replacement by a new DNA fragment. In transcription, TFIIH has an essential role in transcription initiation. When the pre-initiation complex (PIC) has been established, TFIIH is required for promoter opening and promoter escape. Phosphorylation of the C-terminal tail (CTD) of the largest subunit of RNA polymerase II by the kinase module TFIIK controls the initiation of transcription.</text>
</comment>
<comment type="similarity">
    <text evidence="3 9">Belongs to the TFB2 family.</text>
</comment>